<evidence type="ECO:0000313" key="2">
    <source>
        <dbReference type="EMBL" id="EPS39558.1"/>
    </source>
</evidence>
<dbReference type="SUPFAM" id="SSF55729">
    <property type="entry name" value="Acyl-CoA N-acyltransferases (Nat)"/>
    <property type="match status" value="1"/>
</dbReference>
<evidence type="ECO:0000259" key="1">
    <source>
        <dbReference type="PROSITE" id="PS51186"/>
    </source>
</evidence>
<dbReference type="PANTHER" id="PTHR42791:SF16">
    <property type="entry name" value="N-ACETYLTRANSFERASE DOMAIN-CONTAINING PROTEIN"/>
    <property type="match status" value="1"/>
</dbReference>
<dbReference type="GO" id="GO:0016747">
    <property type="term" value="F:acyltransferase activity, transferring groups other than amino-acyl groups"/>
    <property type="evidence" value="ECO:0007669"/>
    <property type="project" value="InterPro"/>
</dbReference>
<dbReference type="Proteomes" id="UP000015100">
    <property type="component" value="Unassembled WGS sequence"/>
</dbReference>
<proteinExistence type="predicted"/>
<dbReference type="InterPro" id="IPR052523">
    <property type="entry name" value="Trichothecene_AcTrans"/>
</dbReference>
<dbReference type="AlphaFoldDB" id="S8BJQ0"/>
<dbReference type="eggNOG" id="ENOG502SQMB">
    <property type="taxonomic scope" value="Eukaryota"/>
</dbReference>
<dbReference type="CDD" id="cd04301">
    <property type="entry name" value="NAT_SF"/>
    <property type="match status" value="1"/>
</dbReference>
<accession>S8BJQ0</accession>
<reference evidence="2 3" key="1">
    <citation type="journal article" date="2013" name="PLoS Genet.">
        <title>Genomic mechanisms accounting for the adaptation to parasitism in nematode-trapping fungi.</title>
        <authorList>
            <person name="Meerupati T."/>
            <person name="Andersson K.M."/>
            <person name="Friman E."/>
            <person name="Kumar D."/>
            <person name="Tunlid A."/>
            <person name="Ahren D."/>
        </authorList>
    </citation>
    <scope>NUCLEOTIDE SEQUENCE [LARGE SCALE GENOMIC DNA]</scope>
    <source>
        <strain evidence="2 3">CBS 200.50</strain>
    </source>
</reference>
<dbReference type="PROSITE" id="PS51186">
    <property type="entry name" value="GNAT"/>
    <property type="match status" value="1"/>
</dbReference>
<dbReference type="OrthoDB" id="4738875at2759"/>
<dbReference type="OMA" id="GRANEGW"/>
<dbReference type="InterPro" id="IPR000182">
    <property type="entry name" value="GNAT_dom"/>
</dbReference>
<feature type="domain" description="N-acetyltransferase" evidence="1">
    <location>
        <begin position="107"/>
        <end position="263"/>
    </location>
</feature>
<evidence type="ECO:0000313" key="3">
    <source>
        <dbReference type="Proteomes" id="UP000015100"/>
    </source>
</evidence>
<dbReference type="STRING" id="1284197.S8BJQ0"/>
<name>S8BJQ0_DACHA</name>
<dbReference type="EMBL" id="AQGS01000467">
    <property type="protein sequence ID" value="EPS39558.1"/>
    <property type="molecule type" value="Genomic_DNA"/>
</dbReference>
<gene>
    <name evidence="2" type="ORF">H072_6700</name>
</gene>
<dbReference type="Pfam" id="PF13508">
    <property type="entry name" value="Acetyltransf_7"/>
    <property type="match status" value="1"/>
</dbReference>
<sequence>MASPAVSAVSAAAVGQSQITLKITTQHNAHPGLTDRLMDIVTAAFAEDQSFCWRYPERKKYPAHDRHLYWRYLGAELLDPSVYVVVAYLNDNGKEVPVGYSTWERRGDGKKAEAKTRDSWLQRSERYLFTLQERVYSTLFPNPAAYQPAIDLMRQSFASTDEELAALPGFEKYLHLNILVVDPSYQRRGIGEALVKWGVEKVKRENMPAALEASRAGKRVYSKCGFQELKIIDAFHPSEDRPWVEGMHCHEQGCAFAMGTVMTFQPSS</sequence>
<comment type="caution">
    <text evidence="2">The sequence shown here is derived from an EMBL/GenBank/DDBJ whole genome shotgun (WGS) entry which is preliminary data.</text>
</comment>
<organism evidence="2 3">
    <name type="scientific">Dactylellina haptotyla (strain CBS 200.50)</name>
    <name type="common">Nematode-trapping fungus</name>
    <name type="synonym">Monacrosporium haptotylum</name>
    <dbReference type="NCBI Taxonomy" id="1284197"/>
    <lineage>
        <taxon>Eukaryota</taxon>
        <taxon>Fungi</taxon>
        <taxon>Dikarya</taxon>
        <taxon>Ascomycota</taxon>
        <taxon>Pezizomycotina</taxon>
        <taxon>Orbiliomycetes</taxon>
        <taxon>Orbiliales</taxon>
        <taxon>Orbiliaceae</taxon>
        <taxon>Dactylellina</taxon>
    </lineage>
</organism>
<dbReference type="PANTHER" id="PTHR42791">
    <property type="entry name" value="GNAT FAMILY ACETYLTRANSFERASE"/>
    <property type="match status" value="1"/>
</dbReference>
<dbReference type="HOGENOM" id="CLU_060131_3_2_1"/>
<keyword evidence="3" id="KW-1185">Reference proteome</keyword>
<dbReference type="InterPro" id="IPR016181">
    <property type="entry name" value="Acyl_CoA_acyltransferase"/>
</dbReference>
<reference evidence="3" key="2">
    <citation type="submission" date="2013-04" db="EMBL/GenBank/DDBJ databases">
        <title>Genomic mechanisms accounting for the adaptation to parasitism in nematode-trapping fungi.</title>
        <authorList>
            <person name="Ahren D.G."/>
        </authorList>
    </citation>
    <scope>NUCLEOTIDE SEQUENCE [LARGE SCALE GENOMIC DNA]</scope>
    <source>
        <strain evidence="3">CBS 200.50</strain>
    </source>
</reference>
<dbReference type="Gene3D" id="3.40.630.30">
    <property type="match status" value="1"/>
</dbReference>
<protein>
    <recommendedName>
        <fullName evidence="1">N-acetyltransferase domain-containing protein</fullName>
    </recommendedName>
</protein>